<dbReference type="InterPro" id="IPR050109">
    <property type="entry name" value="HTH-type_TetR-like_transc_reg"/>
</dbReference>
<dbReference type="Proteomes" id="UP001500929">
    <property type="component" value="Unassembled WGS sequence"/>
</dbReference>
<dbReference type="SUPFAM" id="SSF48498">
    <property type="entry name" value="Tetracyclin repressor-like, C-terminal domain"/>
    <property type="match status" value="1"/>
</dbReference>
<reference evidence="4 5" key="1">
    <citation type="journal article" date="2019" name="Int. J. Syst. Evol. Microbiol.">
        <title>The Global Catalogue of Microorganisms (GCM) 10K type strain sequencing project: providing services to taxonomists for standard genome sequencing and annotation.</title>
        <authorList>
            <consortium name="The Broad Institute Genomics Platform"/>
            <consortium name="The Broad Institute Genome Sequencing Center for Infectious Disease"/>
            <person name="Wu L."/>
            <person name="Ma J."/>
        </authorList>
    </citation>
    <scope>NUCLEOTIDE SEQUENCE [LARGE SCALE GENOMIC DNA]</scope>
    <source>
        <strain evidence="4 5">JCM 16117</strain>
    </source>
</reference>
<dbReference type="RefSeq" id="WP_259478164.1">
    <property type="nucleotide sequence ID" value="NZ_BAAAQY010000002.1"/>
</dbReference>
<dbReference type="PANTHER" id="PTHR30328:SF54">
    <property type="entry name" value="HTH-TYPE TRANSCRIPTIONAL REPRESSOR SCO4008"/>
    <property type="match status" value="1"/>
</dbReference>
<evidence type="ECO:0000256" key="1">
    <source>
        <dbReference type="ARBA" id="ARBA00023125"/>
    </source>
</evidence>
<dbReference type="InterPro" id="IPR041467">
    <property type="entry name" value="Sco4008_C"/>
</dbReference>
<dbReference type="Gene3D" id="1.10.357.10">
    <property type="entry name" value="Tetracycline Repressor, domain 2"/>
    <property type="match status" value="1"/>
</dbReference>
<comment type="caution">
    <text evidence="4">The sequence shown here is derived from an EMBL/GenBank/DDBJ whole genome shotgun (WGS) entry which is preliminary data.</text>
</comment>
<evidence type="ECO:0000313" key="5">
    <source>
        <dbReference type="Proteomes" id="UP001500929"/>
    </source>
</evidence>
<dbReference type="PROSITE" id="PS50977">
    <property type="entry name" value="HTH_TETR_2"/>
    <property type="match status" value="1"/>
</dbReference>
<organism evidence="4 5">
    <name type="scientific">Herbiconiux moechotypicola</name>
    <dbReference type="NCBI Taxonomy" id="637393"/>
    <lineage>
        <taxon>Bacteria</taxon>
        <taxon>Bacillati</taxon>
        <taxon>Actinomycetota</taxon>
        <taxon>Actinomycetes</taxon>
        <taxon>Micrococcales</taxon>
        <taxon>Microbacteriaceae</taxon>
        <taxon>Herbiconiux</taxon>
    </lineage>
</organism>
<keyword evidence="5" id="KW-1185">Reference proteome</keyword>
<dbReference type="EMBL" id="BAAAQY010000002">
    <property type="protein sequence ID" value="GAA2227107.1"/>
    <property type="molecule type" value="Genomic_DNA"/>
</dbReference>
<dbReference type="SUPFAM" id="SSF46689">
    <property type="entry name" value="Homeodomain-like"/>
    <property type="match status" value="1"/>
</dbReference>
<evidence type="ECO:0000313" key="4">
    <source>
        <dbReference type="EMBL" id="GAA2227107.1"/>
    </source>
</evidence>
<name>A0ABN3DC25_9MICO</name>
<evidence type="ECO:0000259" key="3">
    <source>
        <dbReference type="PROSITE" id="PS50977"/>
    </source>
</evidence>
<dbReference type="PANTHER" id="PTHR30328">
    <property type="entry name" value="TRANSCRIPTIONAL REPRESSOR"/>
    <property type="match status" value="1"/>
</dbReference>
<feature type="DNA-binding region" description="H-T-H motif" evidence="2">
    <location>
        <begin position="30"/>
        <end position="49"/>
    </location>
</feature>
<dbReference type="Pfam" id="PF00440">
    <property type="entry name" value="TetR_N"/>
    <property type="match status" value="1"/>
</dbReference>
<keyword evidence="1 2" id="KW-0238">DNA-binding</keyword>
<protein>
    <submittedName>
        <fullName evidence="4">TetR family transcriptional regulator</fullName>
    </submittedName>
</protein>
<gene>
    <name evidence="4" type="ORF">GCM10009851_09030</name>
</gene>
<sequence length="187" mass="20113">MVQRDAEATRARILAAAVAEFAAHGHSGGRVDRIASDAGSNVRMIYAYFGNKSGLFDAALTHAIESMAQEVPPRADDLAAWTGELFDFHQRRPEVLRICLWAQLERPESASEPLETYLAKAEAVRMRVPAVFTAVDLLVMIYAIAQAWQLAPAGLLATDPSATPESRRAAAVAAVDRLLGQGRVGSA</sequence>
<dbReference type="InterPro" id="IPR009057">
    <property type="entry name" value="Homeodomain-like_sf"/>
</dbReference>
<dbReference type="Pfam" id="PF17926">
    <property type="entry name" value="TetR_C_21"/>
    <property type="match status" value="1"/>
</dbReference>
<dbReference type="InterPro" id="IPR036271">
    <property type="entry name" value="Tet_transcr_reg_TetR-rel_C_sf"/>
</dbReference>
<feature type="domain" description="HTH tetR-type" evidence="3">
    <location>
        <begin position="7"/>
        <end position="67"/>
    </location>
</feature>
<accession>A0ABN3DC25</accession>
<dbReference type="InterPro" id="IPR001647">
    <property type="entry name" value="HTH_TetR"/>
</dbReference>
<proteinExistence type="predicted"/>
<evidence type="ECO:0000256" key="2">
    <source>
        <dbReference type="PROSITE-ProRule" id="PRU00335"/>
    </source>
</evidence>